<dbReference type="GO" id="GO:0005634">
    <property type="term" value="C:nucleus"/>
    <property type="evidence" value="ECO:0000318"/>
    <property type="project" value="GO_Central"/>
</dbReference>
<dbReference type="GO" id="GO:0008270">
    <property type="term" value="F:zinc ion binding"/>
    <property type="evidence" value="ECO:0007669"/>
    <property type="project" value="UniProtKB-KW"/>
</dbReference>
<dbReference type="SMART" id="SM00734">
    <property type="entry name" value="ZnF_Rad18"/>
    <property type="match status" value="1"/>
</dbReference>
<feature type="domain" description="UBZ4-type" evidence="12">
    <location>
        <begin position="77"/>
        <end position="106"/>
    </location>
</feature>
<keyword evidence="1 10" id="KW-0540">Nuclease</keyword>
<evidence type="ECO:0000256" key="11">
    <source>
        <dbReference type="SAM" id="MobiDB-lite"/>
    </source>
</evidence>
<keyword evidence="10" id="KW-0539">Nucleus</keyword>
<feature type="compositionally biased region" description="Basic and acidic residues" evidence="11">
    <location>
        <begin position="22"/>
        <end position="33"/>
    </location>
</feature>
<keyword evidence="5 10" id="KW-0378">Hydrolase</keyword>
<accession>W1P4I2</accession>
<evidence type="ECO:0000313" key="13">
    <source>
        <dbReference type="EMBL" id="ERN01865.1"/>
    </source>
</evidence>
<comment type="similarity">
    <text evidence="10">Belongs to the FAN1 family.</text>
</comment>
<dbReference type="InterPro" id="IPR033315">
    <property type="entry name" value="Fan1-like"/>
</dbReference>
<reference evidence="14" key="1">
    <citation type="journal article" date="2013" name="Science">
        <title>The Amborella genome and the evolution of flowering plants.</title>
        <authorList>
            <consortium name="Amborella Genome Project"/>
        </authorList>
    </citation>
    <scope>NUCLEOTIDE SEQUENCE [LARGE SCALE GENOMIC DNA]</scope>
</reference>
<evidence type="ECO:0000256" key="7">
    <source>
        <dbReference type="ARBA" id="ARBA00022842"/>
    </source>
</evidence>
<dbReference type="Pfam" id="PF21315">
    <property type="entry name" value="FAN1_HTH"/>
    <property type="match status" value="1"/>
</dbReference>
<keyword evidence="4 9" id="KW-0863">Zinc-finger</keyword>
<dbReference type="Pfam" id="PF08774">
    <property type="entry name" value="VRR_NUC"/>
    <property type="match status" value="1"/>
</dbReference>
<dbReference type="PANTHER" id="PTHR15749:SF4">
    <property type="entry name" value="FANCONI-ASSOCIATED NUCLEASE 1"/>
    <property type="match status" value="1"/>
</dbReference>
<comment type="catalytic activity">
    <reaction evidence="10">
        <text>Hydrolytically removes 5'-nucleotides successively from the 3'-hydroxy termini of 3'-hydroxy-terminated oligonucleotides.</text>
        <dbReference type="EC" id="3.1.4.1"/>
    </reaction>
</comment>
<dbReference type="Gramene" id="ERN01865">
    <property type="protein sequence ID" value="ERN01865"/>
    <property type="gene ID" value="AMTR_s00089p00111500"/>
</dbReference>
<dbReference type="GO" id="GO:0036297">
    <property type="term" value="P:interstrand cross-link repair"/>
    <property type="evidence" value="ECO:0000318"/>
    <property type="project" value="GO_Central"/>
</dbReference>
<comment type="function">
    <text evidence="10">Nuclease required for the repair of DNA interstrand cross-links (ICL). Acts as a 5'-3' exonuclease that anchors at a cut end of DNA and cleaves DNA successively at every third nucleotide, allowing to excise an ICL from one strand through flanking incisions.</text>
</comment>
<dbReference type="GO" id="GO:0016818">
    <property type="term" value="F:hydrolase activity, acting on acid anhydrides, in phosphorus-containing anhydrides"/>
    <property type="evidence" value="ECO:0007669"/>
    <property type="project" value="InterPro"/>
</dbReference>
<evidence type="ECO:0000313" key="14">
    <source>
        <dbReference type="Proteomes" id="UP000017836"/>
    </source>
</evidence>
<dbReference type="InterPro" id="IPR014905">
    <property type="entry name" value="HIRAN"/>
</dbReference>
<dbReference type="EC" id="3.1.4.1" evidence="10"/>
<keyword evidence="14" id="KW-1185">Reference proteome</keyword>
<evidence type="ECO:0000256" key="4">
    <source>
        <dbReference type="ARBA" id="ARBA00022771"/>
    </source>
</evidence>
<dbReference type="eggNOG" id="KOG2143">
    <property type="taxonomic scope" value="Eukaryota"/>
</dbReference>
<dbReference type="InterPro" id="IPR049126">
    <property type="entry name" value="FAN1-like_TPR"/>
</dbReference>
<proteinExistence type="inferred from homology"/>
<dbReference type="InterPro" id="IPR014883">
    <property type="entry name" value="VRR_NUC"/>
</dbReference>
<name>W1P4I2_AMBTC</name>
<evidence type="ECO:0000256" key="9">
    <source>
        <dbReference type="PROSITE-ProRule" id="PRU01256"/>
    </source>
</evidence>
<evidence type="ECO:0000256" key="5">
    <source>
        <dbReference type="ARBA" id="ARBA00022801"/>
    </source>
</evidence>
<dbReference type="EMBL" id="KI394680">
    <property type="protein sequence ID" value="ERN01865.1"/>
    <property type="molecule type" value="Genomic_DNA"/>
</dbReference>
<keyword evidence="3 9" id="KW-0227">DNA damage</keyword>
<dbReference type="GO" id="GO:0008409">
    <property type="term" value="F:5'-3' exonuclease activity"/>
    <property type="evidence" value="ECO:0000318"/>
    <property type="project" value="GO_Central"/>
</dbReference>
<evidence type="ECO:0000256" key="1">
    <source>
        <dbReference type="ARBA" id="ARBA00022722"/>
    </source>
</evidence>
<dbReference type="GO" id="GO:0017108">
    <property type="term" value="F:5'-flap endonuclease activity"/>
    <property type="evidence" value="ECO:0000318"/>
    <property type="project" value="GO_Central"/>
</dbReference>
<protein>
    <recommendedName>
        <fullName evidence="10">Fanconi-associated nuclease</fullName>
        <ecNumber evidence="10">3.1.4.1</ecNumber>
    </recommendedName>
</protein>
<keyword evidence="8 9" id="KW-0234">DNA repair</keyword>
<feature type="region of interest" description="Disordered" evidence="11">
    <location>
        <begin position="22"/>
        <end position="48"/>
    </location>
</feature>
<dbReference type="Proteomes" id="UP000017836">
    <property type="component" value="Unassembled WGS sequence"/>
</dbReference>
<sequence>MLAGRASLVTLIGKRRRISATDQKDSLNSRKGDIVSPSDSLSPSAPQGKEQSLDLAMYLSKSHNASDNGASQYLLDWVSCPVCGRNICGTDFLVNSHLDLCLANGTKRKMTQRTLLQFNFYSSSKSNIHVDDTSSSKNLVVPLALDEKVQSSNFTKCAKDLDDQDGRSGMESNASFLLSNSKTCLEYSVQSLIETQSVHCNETGSLSPLSSLPCPEQQFPLLEGTDVGTSMATLDTYIVGRRFCDDVDLKEGTCVSFVRDPENVKDHNAIKVLCSKSGSDHVLGFLPRDLALYLSPLMKNHHVMIEGLVTSLPDHSLGAVPVRIFCQKILVATERESDEHQMFQCLWENVARVVESSKDFPPNTKKYQQNFCILIKEVLKHHSYLFTDDEKLFLGSFESLSDDSQRLFIRLYRRKGPWFRISNVYYPEISDHQLALKGLLAAGYMNRLEYSNEPLENIVKEMLDMLTVSECRELSSQACLKRNVRVVRREELVKGLLSAYADGTCSLLPTMVAERIGACVRISALAEFLLWRVQRLFFLNGKQDLSAFLLVDLGLVRYPTYTCSISSNLFTSRSDLLAYEEAMDLAQIMDQSLDENNVEIVMRCIEVSEGRISNLPKERISQSFTQKSGGMFLSQFTASWVYSKVLTLGVSVFERDRRYTNAIMLLRKLLNLIAQDGRRGYWTLRLSIDLEHLGHLNESLLVAEGGLTDPWVRAGSRMALQRRVLRLGKPPRRWKTPSFAKSIKRKIKEVYIMGRPLNCEIGSKNRFYGDDDEQCGVEELALQYYKAEGWEGAHSESGVWMTIFGLLMWDVIFADIPDVFRTRFQTAPLDLCTDSFYPARMALIESHLRKVKHGMAKDILTTTWESNVGTSCQGVNWERHTVTDLQDIVTCVGGPCLASICRLLAQDYKSWSSGMPDLLLWRLSSDGKSDDAKLVEVKGPKDRLSEQQQAWLLMLMDCGFDSEVCKVRPTPFQD</sequence>
<dbReference type="AlphaFoldDB" id="W1P4I2"/>
<dbReference type="InterPro" id="IPR049132">
    <property type="entry name" value="FAN1-like_euk"/>
</dbReference>
<keyword evidence="10" id="KW-0464">Manganese</keyword>
<dbReference type="STRING" id="13333.W1P4I2"/>
<dbReference type="HOGENOM" id="CLU_005116_2_0_1"/>
<dbReference type="CDD" id="cd22326">
    <property type="entry name" value="FAN1-like"/>
    <property type="match status" value="1"/>
</dbReference>
<dbReference type="GO" id="GO:0004528">
    <property type="term" value="F:phosphodiesterase I activity"/>
    <property type="evidence" value="ECO:0007669"/>
    <property type="project" value="UniProtKB-EC"/>
</dbReference>
<dbReference type="GO" id="GO:0007129">
    <property type="term" value="P:homologous chromosome pairing at meiosis"/>
    <property type="evidence" value="ECO:0007669"/>
    <property type="project" value="EnsemblPlants"/>
</dbReference>
<evidence type="ECO:0000256" key="6">
    <source>
        <dbReference type="ARBA" id="ARBA00022833"/>
    </source>
</evidence>
<dbReference type="Pfam" id="PF08797">
    <property type="entry name" value="HIRAN"/>
    <property type="match status" value="1"/>
</dbReference>
<evidence type="ECO:0000256" key="2">
    <source>
        <dbReference type="ARBA" id="ARBA00022723"/>
    </source>
</evidence>
<gene>
    <name evidence="13" type="ORF">AMTR_s00089p00111500</name>
</gene>
<evidence type="ECO:0000256" key="8">
    <source>
        <dbReference type="ARBA" id="ARBA00023204"/>
    </source>
</evidence>
<dbReference type="Pfam" id="PF21170">
    <property type="entry name" value="FAN1_TPR"/>
    <property type="match status" value="1"/>
</dbReference>
<organism evidence="13 14">
    <name type="scientific">Amborella trichopoda</name>
    <dbReference type="NCBI Taxonomy" id="13333"/>
    <lineage>
        <taxon>Eukaryota</taxon>
        <taxon>Viridiplantae</taxon>
        <taxon>Streptophyta</taxon>
        <taxon>Embryophyta</taxon>
        <taxon>Tracheophyta</taxon>
        <taxon>Spermatophyta</taxon>
        <taxon>Magnoliopsida</taxon>
        <taxon>Amborellales</taxon>
        <taxon>Amborellaceae</taxon>
        <taxon>Amborella</taxon>
    </lineage>
</organism>
<dbReference type="InterPro" id="IPR006642">
    <property type="entry name" value="Rad18_UBZ4"/>
</dbReference>
<dbReference type="PANTHER" id="PTHR15749">
    <property type="entry name" value="FANCONI-ASSOCIATED NUCLEASE 1"/>
    <property type="match status" value="1"/>
</dbReference>
<comment type="subcellular location">
    <subcellularLocation>
        <location evidence="10">Nucleus</location>
    </subcellularLocation>
</comment>
<comment type="cofactor">
    <cofactor evidence="10">
        <name>Mg(2+)</name>
        <dbReference type="ChEBI" id="CHEBI:18420"/>
    </cofactor>
    <cofactor evidence="10">
        <name>Mn(2+)</name>
        <dbReference type="ChEBI" id="CHEBI:29035"/>
    </cofactor>
</comment>
<evidence type="ECO:0000256" key="3">
    <source>
        <dbReference type="ARBA" id="ARBA00022763"/>
    </source>
</evidence>
<keyword evidence="7 10" id="KW-0460">Magnesium</keyword>
<keyword evidence="6" id="KW-0862">Zinc</keyword>
<evidence type="ECO:0000256" key="10">
    <source>
        <dbReference type="RuleBase" id="RU365033"/>
    </source>
</evidence>
<dbReference type="Gene3D" id="3.30.70.2330">
    <property type="match status" value="1"/>
</dbReference>
<dbReference type="PROSITE" id="PS51908">
    <property type="entry name" value="ZF_UBZ4"/>
    <property type="match status" value="1"/>
</dbReference>
<dbReference type="GO" id="GO:0070336">
    <property type="term" value="F:flap-structured DNA binding"/>
    <property type="evidence" value="ECO:0000318"/>
    <property type="project" value="GO_Central"/>
</dbReference>
<dbReference type="Gene3D" id="3.30.160.60">
    <property type="entry name" value="Classic Zinc Finger"/>
    <property type="match status" value="1"/>
</dbReference>
<evidence type="ECO:0000259" key="12">
    <source>
        <dbReference type="PROSITE" id="PS51908"/>
    </source>
</evidence>
<dbReference type="InterPro" id="IPR049125">
    <property type="entry name" value="FAN1-like_WH"/>
</dbReference>
<dbReference type="OMA" id="ITDVMAN"/>
<keyword evidence="2 10" id="KW-0479">Metal-binding</keyword>
<dbReference type="SMART" id="SM00990">
    <property type="entry name" value="VRR_NUC"/>
    <property type="match status" value="1"/>
</dbReference>
<dbReference type="SMART" id="SM00910">
    <property type="entry name" value="HIRAN"/>
    <property type="match status" value="1"/>
</dbReference>